<gene>
    <name evidence="2" type="ORF">PECAL_1P03410</name>
</gene>
<dbReference type="Proteomes" id="UP000789595">
    <property type="component" value="Unassembled WGS sequence"/>
</dbReference>
<accession>A0A8J2S8H9</accession>
<dbReference type="OrthoDB" id="277011at2759"/>
<sequence length="396" mass="42781">MFRKAASRLAGGTVGYVGCVALHNTAYPLHVVWDLDETLISSERIDNKWRADQAMQILRLSSSECEHVDDDALHFISTIRPNAAQVLKVLHALPGCRQSVSTAASAGYAANVVRLLEEAAGSNLFDKIEADQPSSGKALTIFSPLRRGVLIDNRQSCHSTQPGNGIWVPDFDASARVLELSGGTYALGGAYAVRASKQARQARWPLEPRLFSGAIVGGGTAFDSNGDASSKPRMKTRKTLAALRRRRTEEENEVADRMAVRHKLLVAAFAEDDSRRRRNARIRELVARAKSDGGAALLVVDPKNVQAARVPSDVDFPVITAGSAAALAVANPHARNHDPRTTVTSAQLVPPRDDVLVSVLYRLLLCWLVPDVRWVLPGVEARFGSAPAPGRVPGIQ</sequence>
<evidence type="ECO:0000313" key="2">
    <source>
        <dbReference type="EMBL" id="CAH0363994.1"/>
    </source>
</evidence>
<organism evidence="2 3">
    <name type="scientific">Pelagomonas calceolata</name>
    <dbReference type="NCBI Taxonomy" id="35677"/>
    <lineage>
        <taxon>Eukaryota</taxon>
        <taxon>Sar</taxon>
        <taxon>Stramenopiles</taxon>
        <taxon>Ochrophyta</taxon>
        <taxon>Pelagophyceae</taxon>
        <taxon>Pelagomonadales</taxon>
        <taxon>Pelagomonadaceae</taxon>
        <taxon>Pelagomonas</taxon>
    </lineage>
</organism>
<dbReference type="AlphaFoldDB" id="A0A8J2S8H9"/>
<dbReference type="Gene3D" id="3.40.50.1000">
    <property type="entry name" value="HAD superfamily/HAD-like"/>
    <property type="match status" value="1"/>
</dbReference>
<comment type="caution">
    <text evidence="2">The sequence shown here is derived from an EMBL/GenBank/DDBJ whole genome shotgun (WGS) entry which is preliminary data.</text>
</comment>
<feature type="domain" description="FCP1 homology" evidence="1">
    <location>
        <begin position="30"/>
        <end position="171"/>
    </location>
</feature>
<evidence type="ECO:0000313" key="3">
    <source>
        <dbReference type="Proteomes" id="UP000789595"/>
    </source>
</evidence>
<name>A0A8J2S8H9_9STRA</name>
<dbReference type="InterPro" id="IPR004274">
    <property type="entry name" value="FCP1_dom"/>
</dbReference>
<dbReference type="Pfam" id="PF03031">
    <property type="entry name" value="NIF"/>
    <property type="match status" value="1"/>
</dbReference>
<reference evidence="2" key="1">
    <citation type="submission" date="2021-11" db="EMBL/GenBank/DDBJ databases">
        <authorList>
            <consortium name="Genoscope - CEA"/>
            <person name="William W."/>
        </authorList>
    </citation>
    <scope>NUCLEOTIDE SEQUENCE</scope>
</reference>
<dbReference type="EMBL" id="CAKKNE010000001">
    <property type="protein sequence ID" value="CAH0363994.1"/>
    <property type="molecule type" value="Genomic_DNA"/>
</dbReference>
<evidence type="ECO:0000259" key="1">
    <source>
        <dbReference type="Pfam" id="PF03031"/>
    </source>
</evidence>
<proteinExistence type="predicted"/>
<protein>
    <recommendedName>
        <fullName evidence="1">FCP1 homology domain-containing protein</fullName>
    </recommendedName>
</protein>
<keyword evidence="3" id="KW-1185">Reference proteome</keyword>
<dbReference type="SUPFAM" id="SSF56784">
    <property type="entry name" value="HAD-like"/>
    <property type="match status" value="1"/>
</dbReference>
<dbReference type="InterPro" id="IPR036412">
    <property type="entry name" value="HAD-like_sf"/>
</dbReference>
<dbReference type="InterPro" id="IPR023214">
    <property type="entry name" value="HAD_sf"/>
</dbReference>